<feature type="non-terminal residue" evidence="1">
    <location>
        <position position="354"/>
    </location>
</feature>
<evidence type="ECO:0008006" key="3">
    <source>
        <dbReference type="Google" id="ProtNLM"/>
    </source>
</evidence>
<dbReference type="EMBL" id="ML122299">
    <property type="protein sequence ID" value="RPD54989.1"/>
    <property type="molecule type" value="Genomic_DNA"/>
</dbReference>
<dbReference type="OrthoDB" id="2800937at2759"/>
<proteinExistence type="predicted"/>
<keyword evidence="2" id="KW-1185">Reference proteome</keyword>
<dbReference type="AlphaFoldDB" id="A0A5C2RVG7"/>
<dbReference type="PANTHER" id="PTHR33481">
    <property type="entry name" value="REVERSE TRANSCRIPTASE"/>
    <property type="match status" value="1"/>
</dbReference>
<reference evidence="1" key="1">
    <citation type="journal article" date="2018" name="Genome Biol. Evol.">
        <title>Genomics and development of Lentinus tigrinus, a white-rot wood-decaying mushroom with dimorphic fruiting bodies.</title>
        <authorList>
            <person name="Wu B."/>
            <person name="Xu Z."/>
            <person name="Knudson A."/>
            <person name="Carlson A."/>
            <person name="Chen N."/>
            <person name="Kovaka S."/>
            <person name="LaButti K."/>
            <person name="Lipzen A."/>
            <person name="Pennachio C."/>
            <person name="Riley R."/>
            <person name="Schakwitz W."/>
            <person name="Umezawa K."/>
            <person name="Ohm R.A."/>
            <person name="Grigoriev I.V."/>
            <person name="Nagy L.G."/>
            <person name="Gibbons J."/>
            <person name="Hibbett D."/>
        </authorList>
    </citation>
    <scope>NUCLEOTIDE SEQUENCE [LARGE SCALE GENOMIC DNA]</scope>
    <source>
        <strain evidence="1">ALCF2SS1-6</strain>
    </source>
</reference>
<evidence type="ECO:0000313" key="2">
    <source>
        <dbReference type="Proteomes" id="UP000313359"/>
    </source>
</evidence>
<organism evidence="1 2">
    <name type="scientific">Lentinus tigrinus ALCF2SS1-6</name>
    <dbReference type="NCBI Taxonomy" id="1328759"/>
    <lineage>
        <taxon>Eukaryota</taxon>
        <taxon>Fungi</taxon>
        <taxon>Dikarya</taxon>
        <taxon>Basidiomycota</taxon>
        <taxon>Agaricomycotina</taxon>
        <taxon>Agaricomycetes</taxon>
        <taxon>Polyporales</taxon>
        <taxon>Polyporaceae</taxon>
        <taxon>Lentinus</taxon>
    </lineage>
</organism>
<name>A0A5C2RVG7_9APHY</name>
<dbReference type="STRING" id="1328759.A0A5C2RVG7"/>
<protein>
    <recommendedName>
        <fullName evidence="3">RNase H type-1 domain-containing protein</fullName>
    </recommendedName>
</protein>
<evidence type="ECO:0000313" key="1">
    <source>
        <dbReference type="EMBL" id="RPD54989.1"/>
    </source>
</evidence>
<sequence length="354" mass="39216">MDDVAVLAVGRTFREVHSQLSDFMMRPGGGEDWSATHHSPYSVDKFNLVNFSRKLSIKKGRLGPALQLRGHRVQPSPYHRFLGILVDCELRHHPQVADAFAKGTAWATLMRRMGQVRHGLSTGVLMRLYQAVAVPRILYAADTFLLPVRKVAGRKTSSGSVGHIKKLAQVQRQAVLTITGAMHTTVTDVLEAHLRMLPFDLLVDKFCFCAAVRLCSLPSSHPLHSHVKKASRPVASHRSQMHELLQMYSPKVTQATMEKIAPTRHPPHWEPAHLVDIASSKDDAAESEARWAQRNGIRVYSDGSELEGGVGAAAVLFNERSRDWTSLRLHLGSADEHTVYEAETVGAILGTELI</sequence>
<gene>
    <name evidence="1" type="ORF">L227DRAFT_510637</name>
</gene>
<accession>A0A5C2RVG7</accession>
<dbReference type="PANTHER" id="PTHR33481:SF1">
    <property type="entry name" value="ENDONUCLEASE_EXONUCLEASE_PHOSPHATASE DOMAIN-CONTAINING PROTEIN-RELATED"/>
    <property type="match status" value="1"/>
</dbReference>
<dbReference type="Proteomes" id="UP000313359">
    <property type="component" value="Unassembled WGS sequence"/>
</dbReference>